<comment type="similarity">
    <text evidence="2">Belongs to the cyclophilin-type PPIase family.</text>
</comment>
<gene>
    <name evidence="9" type="ORF">BaRGS_00019700</name>
</gene>
<evidence type="ECO:0000256" key="4">
    <source>
        <dbReference type="ARBA" id="ARBA00040027"/>
    </source>
</evidence>
<feature type="domain" description="PPIase cyclophilin-type" evidence="8">
    <location>
        <begin position="19"/>
        <end position="166"/>
    </location>
</feature>
<feature type="compositionally biased region" description="Basic and acidic residues" evidence="7">
    <location>
        <begin position="227"/>
        <end position="405"/>
    </location>
</feature>
<reference evidence="9 10" key="1">
    <citation type="journal article" date="2023" name="Sci. Data">
        <title>Genome assembly of the Korean intertidal mud-creeper Batillaria attramentaria.</title>
        <authorList>
            <person name="Patra A.K."/>
            <person name="Ho P.T."/>
            <person name="Jun S."/>
            <person name="Lee S.J."/>
            <person name="Kim Y."/>
            <person name="Won Y.J."/>
        </authorList>
    </citation>
    <scope>NUCLEOTIDE SEQUENCE [LARGE SCALE GENOMIC DNA]</scope>
    <source>
        <strain evidence="9">Wonlab-2016</strain>
    </source>
</reference>
<comment type="subunit">
    <text evidence="6">Part of the activated spliceosome B/catalytic step 1 spliceosome, one of the forms of the spliceosome which has a well-formed active site but still cannot catalyze the branching reaction and is composed at least of 52 proteins, the U2, U5 and U6 snRNAs and the pre-mRNA. Recruited during early steps of activated spliceosome B maturation, it is probably one of the first proteins released from this complex as he matures to the spliceosome C complex. Component of the minor spliceosome, which splices U12-type introns.</text>
</comment>
<feature type="region of interest" description="Disordered" evidence="7">
    <location>
        <begin position="187"/>
        <end position="424"/>
    </location>
</feature>
<dbReference type="Pfam" id="PF00160">
    <property type="entry name" value="Pro_isomerase"/>
    <property type="match status" value="1"/>
</dbReference>
<dbReference type="InterPro" id="IPR002130">
    <property type="entry name" value="Cyclophilin-type_PPIase_dom"/>
</dbReference>
<evidence type="ECO:0000256" key="5">
    <source>
        <dbReference type="ARBA" id="ARBA00042090"/>
    </source>
</evidence>
<dbReference type="CDD" id="cd01925">
    <property type="entry name" value="cyclophilin_CeCYP16-like"/>
    <property type="match status" value="1"/>
</dbReference>
<evidence type="ECO:0000259" key="8">
    <source>
        <dbReference type="PROSITE" id="PS50072"/>
    </source>
</evidence>
<dbReference type="SUPFAM" id="SSF50891">
    <property type="entry name" value="Cyclophilin-like"/>
    <property type="match status" value="1"/>
</dbReference>
<dbReference type="Gene3D" id="2.40.100.10">
    <property type="entry name" value="Cyclophilin-like"/>
    <property type="match status" value="1"/>
</dbReference>
<dbReference type="FunFam" id="2.40.100.10:FF:000007">
    <property type="entry name" value="Peptidyl-prolyl cis-trans isomerase CWC27 homolog"/>
    <property type="match status" value="1"/>
</dbReference>
<dbReference type="PANTHER" id="PTHR45625:SF6">
    <property type="entry name" value="SPLICEOSOME-ASSOCIATED PROTEIN CWC27 HOMOLOG"/>
    <property type="match status" value="1"/>
</dbReference>
<feature type="compositionally biased region" description="Basic and acidic residues" evidence="7">
    <location>
        <begin position="196"/>
        <end position="218"/>
    </location>
</feature>
<dbReference type="Proteomes" id="UP001519460">
    <property type="component" value="Unassembled WGS sequence"/>
</dbReference>
<dbReference type="InterPro" id="IPR044666">
    <property type="entry name" value="Cyclophilin_A-like"/>
</dbReference>
<dbReference type="PROSITE" id="PS50072">
    <property type="entry name" value="CSA_PPIASE_2"/>
    <property type="match status" value="1"/>
</dbReference>
<evidence type="ECO:0000256" key="7">
    <source>
        <dbReference type="SAM" id="MobiDB-lite"/>
    </source>
</evidence>
<evidence type="ECO:0000256" key="6">
    <source>
        <dbReference type="ARBA" id="ARBA00046368"/>
    </source>
</evidence>
<keyword evidence="3" id="KW-0539">Nucleus</keyword>
<dbReference type="GO" id="GO:0005634">
    <property type="term" value="C:nucleus"/>
    <property type="evidence" value="ECO:0007669"/>
    <property type="project" value="UniProtKB-SubCell"/>
</dbReference>
<evidence type="ECO:0000256" key="3">
    <source>
        <dbReference type="ARBA" id="ARBA00023242"/>
    </source>
</evidence>
<name>A0ABD0KPR1_9CAEN</name>
<feature type="compositionally biased region" description="Acidic residues" evidence="7">
    <location>
        <begin position="473"/>
        <end position="495"/>
    </location>
</feature>
<comment type="subcellular location">
    <subcellularLocation>
        <location evidence="1">Nucleus</location>
    </subcellularLocation>
</comment>
<keyword evidence="10" id="KW-1185">Reference proteome</keyword>
<feature type="region of interest" description="Disordered" evidence="7">
    <location>
        <begin position="469"/>
        <end position="551"/>
    </location>
</feature>
<comment type="caution">
    <text evidence="9">The sequence shown here is derived from an EMBL/GenBank/DDBJ whole genome shotgun (WGS) entry which is preliminary data.</text>
</comment>
<dbReference type="PRINTS" id="PR00153">
    <property type="entry name" value="CSAPPISMRASE"/>
</dbReference>
<evidence type="ECO:0000313" key="10">
    <source>
        <dbReference type="Proteomes" id="UP001519460"/>
    </source>
</evidence>
<feature type="compositionally biased region" description="Basic and acidic residues" evidence="7">
    <location>
        <begin position="505"/>
        <end position="527"/>
    </location>
</feature>
<organism evidence="9 10">
    <name type="scientific">Batillaria attramentaria</name>
    <dbReference type="NCBI Taxonomy" id="370345"/>
    <lineage>
        <taxon>Eukaryota</taxon>
        <taxon>Metazoa</taxon>
        <taxon>Spiralia</taxon>
        <taxon>Lophotrochozoa</taxon>
        <taxon>Mollusca</taxon>
        <taxon>Gastropoda</taxon>
        <taxon>Caenogastropoda</taxon>
        <taxon>Sorbeoconcha</taxon>
        <taxon>Cerithioidea</taxon>
        <taxon>Batillariidae</taxon>
        <taxon>Batillaria</taxon>
    </lineage>
</organism>
<feature type="compositionally biased region" description="Acidic residues" evidence="7">
    <location>
        <begin position="406"/>
        <end position="424"/>
    </location>
</feature>
<dbReference type="InterPro" id="IPR020892">
    <property type="entry name" value="Cyclophilin-type_PPIase_CS"/>
</dbReference>
<feature type="compositionally biased region" description="Basic and acidic residues" evidence="7">
    <location>
        <begin position="538"/>
        <end position="551"/>
    </location>
</feature>
<dbReference type="InterPro" id="IPR029000">
    <property type="entry name" value="Cyclophilin-like_dom_sf"/>
</dbReference>
<proteinExistence type="inferred from homology"/>
<protein>
    <recommendedName>
        <fullName evidence="4">Spliceosome-associated protein CWC27 homolog</fullName>
    </recommendedName>
    <alternativeName>
        <fullName evidence="5">Probable inactive peptidyl-prolyl cis-trans isomerase CWC27 homolog</fullName>
    </alternativeName>
</protein>
<evidence type="ECO:0000313" key="9">
    <source>
        <dbReference type="EMBL" id="KAK7489039.1"/>
    </source>
</evidence>
<accession>A0ABD0KPR1</accession>
<evidence type="ECO:0000256" key="2">
    <source>
        <dbReference type="ARBA" id="ARBA00007365"/>
    </source>
</evidence>
<dbReference type="PROSITE" id="PS00170">
    <property type="entry name" value="CSA_PPIASE_1"/>
    <property type="match status" value="1"/>
</dbReference>
<dbReference type="AlphaFoldDB" id="A0ABD0KPR1"/>
<evidence type="ECO:0000256" key="1">
    <source>
        <dbReference type="ARBA" id="ARBA00004123"/>
    </source>
</evidence>
<dbReference type="PANTHER" id="PTHR45625">
    <property type="entry name" value="PEPTIDYL-PROLYL CIS-TRANS ISOMERASE-RELATED"/>
    <property type="match status" value="1"/>
</dbReference>
<sequence>MSNIYIQEPPTNGKVLLKTSVGDIDIELWSKEAPKACRNFVQLCLEGYYDGVAFHRVVKDFIVQGGDPTETGEGGESVYGAPFKDEFHSRLRFVRRGLVAMANAGPNDNGSQFFFTMAATPELQNKHTIFGKVVGDTLYNMLKLQEVEIDASERPVEPHRILHTEVLANPYDDIVPRQNFSLLSFGEEAEEDEEQLDKATESFRGKSKSSHDLTDDPRLSSIPAVEEEGKKKKMESPPDDGRRRKPSPTDEEMKAKQQDKEEEEQRKTKTEPQMEEGKKKAETQEDTKANQPEPKKEGRKSRFSDITDDDRKKKEGEEVEKSTRAGEEKRSATDDARKKLKKEPESSPKGKDPKTTLEVLDDGRKSSGKRMEELKKEARQLQKDIRDSKKRAEGQGKESKVKAEVMEETPDVRDEEGDTAEEGDLLALVKKERQKYKMRKKQIGKKQNREAATLELLAKFQNRLAAARTLAGDYDDEEVEEEKGEGNDDEEEDPADMSWLRHKLHFEDEGKKKKVIDANVHDNDRYQLSDPRNPLTQRRRESSKKAMKEKR</sequence>
<dbReference type="EMBL" id="JACVVK020000143">
    <property type="protein sequence ID" value="KAK7489039.1"/>
    <property type="molecule type" value="Genomic_DNA"/>
</dbReference>